<dbReference type="PIRSF" id="PIRSF006060">
    <property type="entry name" value="AA_transporter"/>
    <property type="match status" value="1"/>
</dbReference>
<feature type="transmembrane region" description="Helical" evidence="6">
    <location>
        <begin position="264"/>
        <end position="289"/>
    </location>
</feature>
<keyword evidence="3 6" id="KW-0812">Transmembrane</keyword>
<feature type="transmembrane region" description="Helical" evidence="6">
    <location>
        <begin position="150"/>
        <end position="170"/>
    </location>
</feature>
<feature type="transmembrane region" description="Helical" evidence="6">
    <location>
        <begin position="120"/>
        <end position="138"/>
    </location>
</feature>
<feature type="transmembrane region" description="Helical" evidence="6">
    <location>
        <begin position="221"/>
        <end position="244"/>
    </location>
</feature>
<feature type="transmembrane region" description="Helical" evidence="6">
    <location>
        <begin position="84"/>
        <end position="108"/>
    </location>
</feature>
<dbReference type="PANTHER" id="PTHR42770:SF7">
    <property type="entry name" value="MEMBRANE PROTEIN"/>
    <property type="match status" value="1"/>
</dbReference>
<evidence type="ECO:0000256" key="5">
    <source>
        <dbReference type="ARBA" id="ARBA00023136"/>
    </source>
</evidence>
<sequence length="417" mass="44224">MAAGFQRTLKLPDAIMINLGAIVGAGIFVIIGISAASAGPAILISIPLAGMVAIFTGISFSQIARHVDKEGGVYEYGKEAISQYAGFVGGSLWTFGNIIALSAVSISFGGYLDSIFSSRFPVLIIGVLIITVFAVLNIMGVKNSAKTLRAIVIVNLTILFVFSVVGFFYFHPSHFSDFFSKGYSGILSGGAIIFFAFSGFSRVTTVSEEVIDPEKTIPKAIIISILISIVIYSVIAISAIGLATSAGLASSTSPLAFAASRTGLPALVLVVSLGALVATSGVILTGILGTSRVMYAMGRDGELPHAISRLDRFSTPIVAIVVSLLLAIAMMPAASFGTIVESSNTCVISAYAIINLAALKTHLKYRHNGKKVCFTQTGSSLYRFLEYSRYQYFSYSLESRALKSPVLCFLQPLFSMW</sequence>
<dbReference type="Proteomes" id="UP001451606">
    <property type="component" value="Chromosome"/>
</dbReference>
<dbReference type="GeneID" id="95967092"/>
<protein>
    <submittedName>
        <fullName evidence="7">Amino acid permease</fullName>
    </submittedName>
</protein>
<evidence type="ECO:0000256" key="4">
    <source>
        <dbReference type="ARBA" id="ARBA00022989"/>
    </source>
</evidence>
<accession>A0AAX4NF64</accession>
<dbReference type="InterPro" id="IPR002293">
    <property type="entry name" value="AA/rel_permease1"/>
</dbReference>
<dbReference type="RefSeq" id="WP_393971784.1">
    <property type="nucleotide sequence ID" value="NZ_CP133772.1"/>
</dbReference>
<gene>
    <name evidence="7" type="ORF">OXIME_000368</name>
</gene>
<evidence type="ECO:0000313" key="8">
    <source>
        <dbReference type="Proteomes" id="UP001451606"/>
    </source>
</evidence>
<feature type="transmembrane region" description="Helical" evidence="6">
    <location>
        <begin position="317"/>
        <end position="336"/>
    </location>
</feature>
<evidence type="ECO:0000256" key="1">
    <source>
        <dbReference type="ARBA" id="ARBA00004651"/>
    </source>
</evidence>
<dbReference type="InterPro" id="IPR050367">
    <property type="entry name" value="APC_superfamily"/>
</dbReference>
<comment type="subcellular location">
    <subcellularLocation>
        <location evidence="1">Cell membrane</location>
        <topology evidence="1">Multi-pass membrane protein</topology>
    </subcellularLocation>
</comment>
<keyword evidence="5 6" id="KW-0472">Membrane</keyword>
<evidence type="ECO:0000256" key="3">
    <source>
        <dbReference type="ARBA" id="ARBA00022692"/>
    </source>
</evidence>
<evidence type="ECO:0000313" key="7">
    <source>
        <dbReference type="EMBL" id="WYX99824.1"/>
    </source>
</evidence>
<dbReference type="KEGG" id="omr:OXIME_000368"/>
<feature type="transmembrane region" description="Helical" evidence="6">
    <location>
        <begin position="15"/>
        <end position="36"/>
    </location>
</feature>
<keyword evidence="8" id="KW-1185">Reference proteome</keyword>
<feature type="transmembrane region" description="Helical" evidence="6">
    <location>
        <begin position="42"/>
        <end position="63"/>
    </location>
</feature>
<name>A0AAX4NF64_9ARCH</name>
<keyword evidence="2" id="KW-1003">Cell membrane</keyword>
<dbReference type="EMBL" id="CP133772">
    <property type="protein sequence ID" value="WYX99824.1"/>
    <property type="molecule type" value="Genomic_DNA"/>
</dbReference>
<evidence type="ECO:0000256" key="2">
    <source>
        <dbReference type="ARBA" id="ARBA00022475"/>
    </source>
</evidence>
<dbReference type="PANTHER" id="PTHR42770">
    <property type="entry name" value="AMINO ACID TRANSPORTER-RELATED"/>
    <property type="match status" value="1"/>
</dbReference>
<dbReference type="Gene3D" id="1.20.1740.10">
    <property type="entry name" value="Amino acid/polyamine transporter I"/>
    <property type="match status" value="1"/>
</dbReference>
<proteinExistence type="predicted"/>
<dbReference type="Pfam" id="PF13520">
    <property type="entry name" value="AA_permease_2"/>
    <property type="match status" value="1"/>
</dbReference>
<evidence type="ECO:0000256" key="6">
    <source>
        <dbReference type="SAM" id="Phobius"/>
    </source>
</evidence>
<reference evidence="7 8" key="1">
    <citation type="submission" date="2023-09" db="EMBL/GenBank/DDBJ databases">
        <authorList>
            <person name="Golyshina O.V."/>
            <person name="Lunev E.A."/>
            <person name="Bargiela R."/>
            <person name="Gaines M.C."/>
            <person name="Daum B."/>
            <person name="Bale N.J."/>
            <person name="Koenen M."/>
            <person name="Sinninghe Damst J.S."/>
            <person name="Yakimov M."/>
            <person name="Golyshin P.N."/>
        </authorList>
    </citation>
    <scope>NUCLEOTIDE SEQUENCE [LARGE SCALE GENOMIC DNA]</scope>
    <source>
        <strain evidence="7 8">M1</strain>
    </source>
</reference>
<feature type="transmembrane region" description="Helical" evidence="6">
    <location>
        <begin position="182"/>
        <end position="200"/>
    </location>
</feature>
<keyword evidence="4 6" id="KW-1133">Transmembrane helix</keyword>
<dbReference type="AlphaFoldDB" id="A0AAX4NF64"/>
<dbReference type="GO" id="GO:0022857">
    <property type="term" value="F:transmembrane transporter activity"/>
    <property type="evidence" value="ECO:0007669"/>
    <property type="project" value="InterPro"/>
</dbReference>
<dbReference type="GO" id="GO:0005886">
    <property type="term" value="C:plasma membrane"/>
    <property type="evidence" value="ECO:0007669"/>
    <property type="project" value="UniProtKB-SubCell"/>
</dbReference>
<organism evidence="7 8">
    <name type="scientific">Oxyplasma meridianum</name>
    <dbReference type="NCBI Taxonomy" id="3073602"/>
    <lineage>
        <taxon>Archaea</taxon>
        <taxon>Methanobacteriati</taxon>
        <taxon>Thermoplasmatota</taxon>
        <taxon>Thermoplasmata</taxon>
        <taxon>Thermoplasmatales</taxon>
        <taxon>Thermoplasmataceae</taxon>
        <taxon>Oxyplasma</taxon>
    </lineage>
</organism>